<feature type="region of interest" description="Disordered" evidence="1">
    <location>
        <begin position="1"/>
        <end position="33"/>
    </location>
</feature>
<protein>
    <recommendedName>
        <fullName evidence="2">UBA domain-containing protein</fullName>
    </recommendedName>
</protein>
<dbReference type="InterPro" id="IPR052112">
    <property type="entry name" value="EGFR_SigReg_Kinase"/>
</dbReference>
<dbReference type="Ensembl" id="ENSAMXT00000031869.1">
    <property type="protein sequence ID" value="ENSAMXP00000047571.1"/>
    <property type="gene ID" value="ENSAMXG00000036565.1"/>
</dbReference>
<dbReference type="AlphaFoldDB" id="A0A3B1K0R3"/>
<reference evidence="3" key="4">
    <citation type="submission" date="2025-09" db="UniProtKB">
        <authorList>
            <consortium name="Ensembl"/>
        </authorList>
    </citation>
    <scope>IDENTIFICATION</scope>
</reference>
<evidence type="ECO:0000313" key="3">
    <source>
        <dbReference type="Ensembl" id="ENSAMXP00000047571.1"/>
    </source>
</evidence>
<dbReference type="PANTHER" id="PTHR14254">
    <property type="entry name" value="GENE 33 POLYPEPTIDE"/>
    <property type="match status" value="1"/>
</dbReference>
<feature type="compositionally biased region" description="Low complexity" evidence="1">
    <location>
        <begin position="386"/>
        <end position="405"/>
    </location>
</feature>
<evidence type="ECO:0000259" key="2">
    <source>
        <dbReference type="PROSITE" id="PS50030"/>
    </source>
</evidence>
<evidence type="ECO:0000256" key="1">
    <source>
        <dbReference type="SAM" id="MobiDB-lite"/>
    </source>
</evidence>
<dbReference type="STRING" id="7994.ENSAMXP00000047571"/>
<keyword evidence="4" id="KW-1185">Reference proteome</keyword>
<feature type="region of interest" description="Disordered" evidence="1">
    <location>
        <begin position="266"/>
        <end position="287"/>
    </location>
</feature>
<reference evidence="4" key="2">
    <citation type="journal article" date="2014" name="Nat. Commun.">
        <title>The cavefish genome reveals candidate genes for eye loss.</title>
        <authorList>
            <person name="McGaugh S.E."/>
            <person name="Gross J.B."/>
            <person name="Aken B."/>
            <person name="Blin M."/>
            <person name="Borowsky R."/>
            <person name="Chalopin D."/>
            <person name="Hinaux H."/>
            <person name="Jeffery W.R."/>
            <person name="Keene A."/>
            <person name="Ma L."/>
            <person name="Minx P."/>
            <person name="Murphy D."/>
            <person name="O'Quin K.E."/>
            <person name="Retaux S."/>
            <person name="Rohner N."/>
            <person name="Searle S.M."/>
            <person name="Stahl B.A."/>
            <person name="Tabin C."/>
            <person name="Volff J.N."/>
            <person name="Yoshizawa M."/>
            <person name="Warren W.C."/>
        </authorList>
    </citation>
    <scope>NUCLEOTIDE SEQUENCE [LARGE SCALE GENOMIC DNA]</scope>
    <source>
        <strain evidence="4">female</strain>
    </source>
</reference>
<dbReference type="InParanoid" id="A0A3B1K0R3"/>
<sequence>MDPPDVLGTSWDPNAARPTKLPNRSKKPFYDSVLDDDDDLIVTGVKKLSLKTPAYLGLRLRPWESSNPSDRLSEVSLIDFGDDSFSSASPSPITETPNSSTAQQKLSASSGSILDAAPPQSPYRSLPNPLHPTPVVDWDTRPLPPLPAYDEVAFECEEQEDVEVRSINASAGQNNNTADQKYNEVEGMALVVEDNMFLPSKPPEETHTFSQSADIFKELQREAMVKLRVPPIILPSSYDDKPQIPPRIPIPPMRPSKRATIYGSRLSASLGDDEGRGRPPQIPPRDHAVSQSLACAVLVPWVPACPLLHTPVLLLPPPRPHPCILPIMCDGVKASSTHYYLLPERPAYLDKYERFLKDSDGGEDRKTTNMATVRPMVQQQAIRPNSSSSSGSSASGQSSPYSLASTTAQTTQGEELKVQEAVHGVTVEECQAALQSHGWNIQEAVQYLKVEQLFRLGLKTRPECVEFLQRCRWNLEQASTQMLDSYGPSRQR</sequence>
<dbReference type="GO" id="GO:0042059">
    <property type="term" value="P:negative regulation of epidermal growth factor receptor signaling pathway"/>
    <property type="evidence" value="ECO:0007669"/>
    <property type="project" value="TreeGrafter"/>
</dbReference>
<dbReference type="Gene3D" id="1.10.8.10">
    <property type="entry name" value="DNA helicase RuvA subunit, C-terminal domain"/>
    <property type="match status" value="1"/>
</dbReference>
<feature type="region of interest" description="Disordered" evidence="1">
    <location>
        <begin position="81"/>
        <end position="128"/>
    </location>
</feature>
<dbReference type="PANTHER" id="PTHR14254:SF6">
    <property type="entry name" value="NON-SPECIFIC PROTEIN-TYROSINE KINASE"/>
    <property type="match status" value="1"/>
</dbReference>
<dbReference type="CDD" id="cd14274">
    <property type="entry name" value="UBA_ACK1"/>
    <property type="match status" value="1"/>
</dbReference>
<reference evidence="4" key="1">
    <citation type="submission" date="2013-03" db="EMBL/GenBank/DDBJ databases">
        <authorList>
            <person name="Jeffery W."/>
            <person name="Warren W."/>
            <person name="Wilson R.K."/>
        </authorList>
    </citation>
    <scope>NUCLEOTIDE SEQUENCE</scope>
    <source>
        <strain evidence="4">female</strain>
    </source>
</reference>
<dbReference type="GO" id="GO:0007165">
    <property type="term" value="P:signal transduction"/>
    <property type="evidence" value="ECO:0007669"/>
    <property type="project" value="InterPro"/>
</dbReference>
<feature type="compositionally biased region" description="Polar residues" evidence="1">
    <location>
        <begin position="84"/>
        <end position="112"/>
    </location>
</feature>
<reference evidence="3" key="3">
    <citation type="submission" date="2025-08" db="UniProtKB">
        <authorList>
            <consortium name="Ensembl"/>
        </authorList>
    </citation>
    <scope>IDENTIFICATION</scope>
</reference>
<feature type="region of interest" description="Disordered" evidence="1">
    <location>
        <begin position="378"/>
        <end position="412"/>
    </location>
</feature>
<dbReference type="InterPro" id="IPR015940">
    <property type="entry name" value="UBA"/>
</dbReference>
<dbReference type="InterPro" id="IPR030220">
    <property type="entry name" value="Ack1_UBA_dom"/>
</dbReference>
<proteinExistence type="predicted"/>
<accession>A0A3B1K0R3</accession>
<dbReference type="GO" id="GO:0004712">
    <property type="term" value="F:protein serine/threonine/tyrosine kinase activity"/>
    <property type="evidence" value="ECO:0007669"/>
    <property type="project" value="InterPro"/>
</dbReference>
<organism evidence="3 4">
    <name type="scientific">Astyanax mexicanus</name>
    <name type="common">Blind cave fish</name>
    <name type="synonym">Astyanax fasciatus mexicanus</name>
    <dbReference type="NCBI Taxonomy" id="7994"/>
    <lineage>
        <taxon>Eukaryota</taxon>
        <taxon>Metazoa</taxon>
        <taxon>Chordata</taxon>
        <taxon>Craniata</taxon>
        <taxon>Vertebrata</taxon>
        <taxon>Euteleostomi</taxon>
        <taxon>Actinopterygii</taxon>
        <taxon>Neopterygii</taxon>
        <taxon>Teleostei</taxon>
        <taxon>Ostariophysi</taxon>
        <taxon>Characiformes</taxon>
        <taxon>Characoidei</taxon>
        <taxon>Acestrorhamphidae</taxon>
        <taxon>Acestrorhamphinae</taxon>
        <taxon>Astyanax</taxon>
    </lineage>
</organism>
<dbReference type="Proteomes" id="UP000018467">
    <property type="component" value="Unassembled WGS sequence"/>
</dbReference>
<name>A0A3B1K0R3_ASTMX</name>
<evidence type="ECO:0000313" key="4">
    <source>
        <dbReference type="Proteomes" id="UP000018467"/>
    </source>
</evidence>
<dbReference type="GO" id="GO:0045616">
    <property type="term" value="P:regulation of keratinocyte differentiation"/>
    <property type="evidence" value="ECO:0007669"/>
    <property type="project" value="TreeGrafter"/>
</dbReference>
<dbReference type="PROSITE" id="PS50030">
    <property type="entry name" value="UBA"/>
    <property type="match status" value="1"/>
</dbReference>
<dbReference type="Bgee" id="ENSAMXG00000036565">
    <property type="expression patterns" value="Expressed in brain and 14 other cell types or tissues"/>
</dbReference>
<dbReference type="GeneTree" id="ENSGT00440000033870"/>
<feature type="domain" description="UBA" evidence="2">
    <location>
        <begin position="440"/>
        <end position="485"/>
    </location>
</feature>
<dbReference type="CDD" id="cd14328">
    <property type="entry name" value="UBA_TNK1"/>
    <property type="match status" value="1"/>
</dbReference>